<accession>A0A2G5TWC5</accession>
<dbReference type="SUPFAM" id="SSF57716">
    <property type="entry name" value="Glucocorticoid receptor-like (DNA-binding domain)"/>
    <property type="match status" value="1"/>
</dbReference>
<dbReference type="GO" id="GO:0043565">
    <property type="term" value="F:sequence-specific DNA binding"/>
    <property type="evidence" value="ECO:0007669"/>
    <property type="project" value="InterPro"/>
</dbReference>
<evidence type="ECO:0000256" key="4">
    <source>
        <dbReference type="ARBA" id="ARBA00023015"/>
    </source>
</evidence>
<dbReference type="InterPro" id="IPR013088">
    <property type="entry name" value="Znf_NHR/GATA"/>
</dbReference>
<feature type="domain" description="Nuclear receptor" evidence="10">
    <location>
        <begin position="45"/>
        <end position="100"/>
    </location>
</feature>
<dbReference type="GO" id="GO:0008270">
    <property type="term" value="F:zinc ion binding"/>
    <property type="evidence" value="ECO:0007669"/>
    <property type="project" value="UniProtKB-KW"/>
</dbReference>
<sequence>MASGHNAQRSQQSSNIITLNDSDDEAEDSSGNNLGGSNNSSSASLNLCRVCGAEKAAHHYGALSCVGCKGFFRRALLKADQLECAANGECTVSVLREFFG</sequence>
<dbReference type="GO" id="GO:0003700">
    <property type="term" value="F:DNA-binding transcription factor activity"/>
    <property type="evidence" value="ECO:0007669"/>
    <property type="project" value="InterPro"/>
</dbReference>
<evidence type="ECO:0000256" key="3">
    <source>
        <dbReference type="ARBA" id="ARBA00022833"/>
    </source>
</evidence>
<evidence type="ECO:0000256" key="2">
    <source>
        <dbReference type="ARBA" id="ARBA00022771"/>
    </source>
</evidence>
<dbReference type="Pfam" id="PF00105">
    <property type="entry name" value="zf-C4"/>
    <property type="match status" value="1"/>
</dbReference>
<proteinExistence type="predicted"/>
<evidence type="ECO:0000259" key="10">
    <source>
        <dbReference type="PROSITE" id="PS51030"/>
    </source>
</evidence>
<keyword evidence="12" id="KW-1185">Reference proteome</keyword>
<dbReference type="InterPro" id="IPR001628">
    <property type="entry name" value="Znf_hrmn_rcpt"/>
</dbReference>
<feature type="compositionally biased region" description="Low complexity" evidence="9">
    <location>
        <begin position="29"/>
        <end position="42"/>
    </location>
</feature>
<keyword evidence="1" id="KW-0479">Metal-binding</keyword>
<evidence type="ECO:0000313" key="11">
    <source>
        <dbReference type="EMBL" id="PIC31558.1"/>
    </source>
</evidence>
<evidence type="ECO:0000256" key="6">
    <source>
        <dbReference type="ARBA" id="ARBA00023163"/>
    </source>
</evidence>
<evidence type="ECO:0000256" key="1">
    <source>
        <dbReference type="ARBA" id="ARBA00022723"/>
    </source>
</evidence>
<evidence type="ECO:0000256" key="9">
    <source>
        <dbReference type="SAM" id="MobiDB-lite"/>
    </source>
</evidence>
<keyword evidence="4" id="KW-0805">Transcription regulation</keyword>
<dbReference type="PROSITE" id="PS51030">
    <property type="entry name" value="NUCLEAR_REC_DBD_2"/>
    <property type="match status" value="1"/>
</dbReference>
<comment type="caution">
    <text evidence="11">The sequence shown here is derived from an EMBL/GenBank/DDBJ whole genome shotgun (WGS) entry which is preliminary data.</text>
</comment>
<reference evidence="12" key="1">
    <citation type="submission" date="2017-10" db="EMBL/GenBank/DDBJ databases">
        <title>Rapid genome shrinkage in a self-fertile nematode reveals novel sperm competition proteins.</title>
        <authorList>
            <person name="Yin D."/>
            <person name="Schwarz E.M."/>
            <person name="Thomas C.G."/>
            <person name="Felde R.L."/>
            <person name="Korf I.F."/>
            <person name="Cutter A.D."/>
            <person name="Schartner C.M."/>
            <person name="Ralston E.J."/>
            <person name="Meyer B.J."/>
            <person name="Haag E.S."/>
        </authorList>
    </citation>
    <scope>NUCLEOTIDE SEQUENCE [LARGE SCALE GENOMIC DNA]</scope>
    <source>
        <strain evidence="12">JU1422</strain>
    </source>
</reference>
<organism evidence="11 12">
    <name type="scientific">Caenorhabditis nigoni</name>
    <dbReference type="NCBI Taxonomy" id="1611254"/>
    <lineage>
        <taxon>Eukaryota</taxon>
        <taxon>Metazoa</taxon>
        <taxon>Ecdysozoa</taxon>
        <taxon>Nematoda</taxon>
        <taxon>Chromadorea</taxon>
        <taxon>Rhabditida</taxon>
        <taxon>Rhabditina</taxon>
        <taxon>Rhabditomorpha</taxon>
        <taxon>Rhabditoidea</taxon>
        <taxon>Rhabditidae</taxon>
        <taxon>Peloderinae</taxon>
        <taxon>Caenorhabditis</taxon>
    </lineage>
</organism>
<dbReference type="Proteomes" id="UP000230233">
    <property type="component" value="Chromosome IV"/>
</dbReference>
<dbReference type="PROSITE" id="PS00031">
    <property type="entry name" value="NUCLEAR_REC_DBD_1"/>
    <property type="match status" value="1"/>
</dbReference>
<keyword evidence="8" id="KW-0539">Nucleus</keyword>
<dbReference type="PANTHER" id="PTHR47519:SF3">
    <property type="entry name" value="NUCLEAR HORMONE RECEPTOR FAMILY MEMBER NHR-5"/>
    <property type="match status" value="1"/>
</dbReference>
<dbReference type="PRINTS" id="PR00047">
    <property type="entry name" value="STROIDFINGER"/>
</dbReference>
<keyword evidence="5" id="KW-0238">DNA-binding</keyword>
<feature type="region of interest" description="Disordered" evidence="9">
    <location>
        <begin position="1"/>
        <end position="42"/>
    </location>
</feature>
<gene>
    <name evidence="11" type="primary">Cni-nhr-5</name>
    <name evidence="11" type="synonym">Cnig_chr_IV.g12222</name>
    <name evidence="11" type="ORF">B9Z55_012222</name>
</gene>
<dbReference type="EMBL" id="PDUG01000004">
    <property type="protein sequence ID" value="PIC31558.1"/>
    <property type="molecule type" value="Genomic_DNA"/>
</dbReference>
<keyword evidence="2" id="KW-0863">Zinc-finger</keyword>
<dbReference type="PANTHER" id="PTHR47519">
    <property type="entry name" value="NUCLEAR HORMONE RECEPTOR FAMILY MEMBER NHR-31-RELATED"/>
    <property type="match status" value="1"/>
</dbReference>
<dbReference type="OrthoDB" id="5838084at2759"/>
<evidence type="ECO:0000256" key="7">
    <source>
        <dbReference type="ARBA" id="ARBA00023170"/>
    </source>
</evidence>
<feature type="compositionally biased region" description="Polar residues" evidence="9">
    <location>
        <begin position="1"/>
        <end position="20"/>
    </location>
</feature>
<evidence type="ECO:0000313" key="12">
    <source>
        <dbReference type="Proteomes" id="UP000230233"/>
    </source>
</evidence>
<dbReference type="SMART" id="SM00399">
    <property type="entry name" value="ZnF_C4"/>
    <property type="match status" value="1"/>
</dbReference>
<evidence type="ECO:0000256" key="8">
    <source>
        <dbReference type="ARBA" id="ARBA00023242"/>
    </source>
</evidence>
<protein>
    <recommendedName>
        <fullName evidence="10">Nuclear receptor domain-containing protein</fullName>
    </recommendedName>
</protein>
<name>A0A2G5TWC5_9PELO</name>
<dbReference type="AlphaFoldDB" id="A0A2G5TWC5"/>
<keyword evidence="7" id="KW-0675">Receptor</keyword>
<dbReference type="InterPro" id="IPR052496">
    <property type="entry name" value="Orphan_Nuclear_Rcpt"/>
</dbReference>
<dbReference type="Gene3D" id="3.30.50.10">
    <property type="entry name" value="Erythroid Transcription Factor GATA-1, subunit A"/>
    <property type="match status" value="1"/>
</dbReference>
<keyword evidence="6" id="KW-0804">Transcription</keyword>
<keyword evidence="3" id="KW-0862">Zinc</keyword>
<evidence type="ECO:0000256" key="5">
    <source>
        <dbReference type="ARBA" id="ARBA00023125"/>
    </source>
</evidence>